<evidence type="ECO:0000256" key="2">
    <source>
        <dbReference type="ARBA" id="ARBA00022723"/>
    </source>
</evidence>
<evidence type="ECO:0000256" key="3">
    <source>
        <dbReference type="ARBA" id="ARBA00022801"/>
    </source>
</evidence>
<dbReference type="SUPFAM" id="SSF53092">
    <property type="entry name" value="Creatinase/prolidase N-terminal domain"/>
    <property type="match status" value="2"/>
</dbReference>
<dbReference type="GO" id="GO:0070006">
    <property type="term" value="F:metalloaminopeptidase activity"/>
    <property type="evidence" value="ECO:0007669"/>
    <property type="project" value="InterPro"/>
</dbReference>
<feature type="domain" description="Peptidase M24 C-terminal" evidence="6">
    <location>
        <begin position="527"/>
        <end position="571"/>
    </location>
</feature>
<dbReference type="AlphaFoldDB" id="A0A447V0A9"/>
<dbReference type="GO" id="GO:0005737">
    <property type="term" value="C:cytoplasm"/>
    <property type="evidence" value="ECO:0007669"/>
    <property type="project" value="UniProtKB-ARBA"/>
</dbReference>
<organism evidence="7 8">
    <name type="scientific">Cedecea lapagei</name>
    <dbReference type="NCBI Taxonomy" id="158823"/>
    <lineage>
        <taxon>Bacteria</taxon>
        <taxon>Pseudomonadati</taxon>
        <taxon>Pseudomonadota</taxon>
        <taxon>Gammaproteobacteria</taxon>
        <taxon>Enterobacterales</taxon>
        <taxon>Enterobacteriaceae</taxon>
        <taxon>Cedecea</taxon>
    </lineage>
</organism>
<keyword evidence="3 7" id="KW-0378">Hydrolase</keyword>
<evidence type="ECO:0000256" key="1">
    <source>
        <dbReference type="ARBA" id="ARBA00008766"/>
    </source>
</evidence>
<evidence type="ECO:0000259" key="4">
    <source>
        <dbReference type="Pfam" id="PF00557"/>
    </source>
</evidence>
<dbReference type="InterPro" id="IPR000994">
    <property type="entry name" value="Pept_M24"/>
</dbReference>
<dbReference type="PANTHER" id="PTHR43763">
    <property type="entry name" value="XAA-PRO AMINOPEPTIDASE 1"/>
    <property type="match status" value="1"/>
</dbReference>
<dbReference type="SUPFAM" id="SSF55920">
    <property type="entry name" value="Creatinase/aminopeptidase"/>
    <property type="match status" value="1"/>
</dbReference>
<evidence type="ECO:0000313" key="7">
    <source>
        <dbReference type="EMBL" id="VEB96408.1"/>
    </source>
</evidence>
<comment type="similarity">
    <text evidence="1">Belongs to the peptidase M24B family.</text>
</comment>
<dbReference type="InterPro" id="IPR000587">
    <property type="entry name" value="Creatinase_N"/>
</dbReference>
<dbReference type="GO" id="GO:0046872">
    <property type="term" value="F:metal ion binding"/>
    <property type="evidence" value="ECO:0007669"/>
    <property type="project" value="UniProtKB-KW"/>
</dbReference>
<proteinExistence type="inferred from homology"/>
<keyword evidence="2" id="KW-0479">Metal-binding</keyword>
<dbReference type="Pfam" id="PF01321">
    <property type="entry name" value="Creatinase_N"/>
    <property type="match status" value="1"/>
</dbReference>
<dbReference type="FunFam" id="3.90.230.10:FF:000009">
    <property type="entry name" value="xaa-Pro aminopeptidase 2"/>
    <property type="match status" value="1"/>
</dbReference>
<dbReference type="InterPro" id="IPR050422">
    <property type="entry name" value="X-Pro_aminopeptidase_P"/>
</dbReference>
<dbReference type="Proteomes" id="UP000274122">
    <property type="component" value="Chromosome"/>
</dbReference>
<dbReference type="Gene3D" id="3.40.350.10">
    <property type="entry name" value="Creatinase/prolidase N-terminal domain"/>
    <property type="match status" value="2"/>
</dbReference>
<accession>A0A447V0A9</accession>
<gene>
    <name evidence="7" type="ORF">NCTC11466_01569</name>
</gene>
<sequence length="621" mass="68387">MQHTSSLAALRALLRDRELDGIIVPRADAHQSEDCAAHDNKLAFISGFTGSAGLALILADRALLFVDGRYQVQARHQVNLAEFEIHHLHDEPLHLWLRDNLSAGKRIAFEPLLMVNSQYESLRTSGCDLVTVDDDPLDAIWPDRPAAPCGEIIAMPDEISGESSASKRARVGQALNKAGADYLAVTQPDNIAWLLNVRGSDIPMSPVPHSFALVSADGNIEWFVDEGKLRSLDKAQLNGISRSPMDEFLPRCQQAAAGKRILIDPDSAPVAVRFAVEHGGGNVVWGPDPITLIKANKNETELAGYRDSHIEDGVAWVNFLAWLTREVPLREAAGNPVTELEAQEKQLSFRQQGATFIEQSFSTISAAGSNAAMCHYHSSPETNFAITGGQFYLNDSGGQYLNGTTDATRTLSFGELDATRRLHYTAVLKGFLALISLQFPQGTQGHQLDAFARRPLWELGLDYDHGTGHGVGHRLMIHENPHRMAKKVNPWPMLPGNIITIEPGYYLADSHGIRIENQVEVIASRPGFCKFSSLTLIPVDLAAVDFDLLSPQDIAWLDDYHRQVRETLSRACTERRFSGLSQPQNRSASSAGINRSGPLLRPSPLICWINRQLNAFRQNSL</sequence>
<dbReference type="InterPro" id="IPR029149">
    <property type="entry name" value="Creatin/AminoP/Spt16_N"/>
</dbReference>
<dbReference type="EC" id="3.4.-.-" evidence="7"/>
<feature type="domain" description="Creatinase N-terminal" evidence="5">
    <location>
        <begin position="7"/>
        <end position="130"/>
    </location>
</feature>
<dbReference type="EMBL" id="LR134201">
    <property type="protein sequence ID" value="VEB96408.1"/>
    <property type="molecule type" value="Genomic_DNA"/>
</dbReference>
<dbReference type="Gene3D" id="3.90.230.10">
    <property type="entry name" value="Creatinase/methionine aminopeptidase superfamily"/>
    <property type="match status" value="1"/>
</dbReference>
<dbReference type="Pfam" id="PF16189">
    <property type="entry name" value="Creatinase_N_2"/>
    <property type="match status" value="1"/>
</dbReference>
<dbReference type="CDD" id="cd01085">
    <property type="entry name" value="APP"/>
    <property type="match status" value="1"/>
</dbReference>
<dbReference type="KEGG" id="clap:NCTC11466_01569"/>
<evidence type="ECO:0000259" key="6">
    <source>
        <dbReference type="Pfam" id="PF16188"/>
    </source>
</evidence>
<reference evidence="7 8" key="1">
    <citation type="submission" date="2018-12" db="EMBL/GenBank/DDBJ databases">
        <authorList>
            <consortium name="Pathogen Informatics"/>
        </authorList>
    </citation>
    <scope>NUCLEOTIDE SEQUENCE [LARGE SCALE GENOMIC DNA]</scope>
    <source>
        <strain evidence="7 8">NCTC11466</strain>
    </source>
</reference>
<evidence type="ECO:0000313" key="8">
    <source>
        <dbReference type="Proteomes" id="UP000274122"/>
    </source>
</evidence>
<keyword evidence="8" id="KW-1185">Reference proteome</keyword>
<feature type="domain" description="Peptidase M24" evidence="4">
    <location>
        <begin position="335"/>
        <end position="521"/>
    </location>
</feature>
<dbReference type="InterPro" id="IPR032416">
    <property type="entry name" value="Peptidase_M24_C"/>
</dbReference>
<dbReference type="InterPro" id="IPR033740">
    <property type="entry name" value="Pept_M24B"/>
</dbReference>
<dbReference type="PANTHER" id="PTHR43763:SF6">
    <property type="entry name" value="XAA-PRO AMINOPEPTIDASE 1"/>
    <property type="match status" value="1"/>
</dbReference>
<dbReference type="Pfam" id="PF16188">
    <property type="entry name" value="Peptidase_M24_C"/>
    <property type="match status" value="1"/>
</dbReference>
<name>A0A447V0A9_9ENTR</name>
<dbReference type="InterPro" id="IPR036005">
    <property type="entry name" value="Creatinase/aminopeptidase-like"/>
</dbReference>
<protein>
    <submittedName>
        <fullName evidence="7">Uncharacterized peptidase SA1530</fullName>
        <ecNumber evidence="7">3.4.-.-</ecNumber>
    </submittedName>
</protein>
<evidence type="ECO:0000259" key="5">
    <source>
        <dbReference type="Pfam" id="PF01321"/>
    </source>
</evidence>
<dbReference type="Pfam" id="PF00557">
    <property type="entry name" value="Peptidase_M24"/>
    <property type="match status" value="1"/>
</dbReference>